<keyword evidence="3" id="KW-1185">Reference proteome</keyword>
<dbReference type="EMBL" id="JAQOMS010000002">
    <property type="protein sequence ID" value="MDC2888191.1"/>
    <property type="molecule type" value="Genomic_DNA"/>
</dbReference>
<evidence type="ECO:0000313" key="3">
    <source>
        <dbReference type="Proteomes" id="UP001528411"/>
    </source>
</evidence>
<name>A0ABT5F9V8_9GAMM</name>
<reference evidence="2 3" key="1">
    <citation type="submission" date="2023-01" db="EMBL/GenBank/DDBJ databases">
        <title>Psychrosphaera sp. nov., isolated from marine algae.</title>
        <authorList>
            <person name="Bayburt H."/>
            <person name="Choi B.J."/>
            <person name="Kim J.M."/>
            <person name="Choi D.G."/>
            <person name="Jeon C.O."/>
        </authorList>
    </citation>
    <scope>NUCLEOTIDE SEQUENCE [LARGE SCALE GENOMIC DNA]</scope>
    <source>
        <strain evidence="2 3">G1-22</strain>
    </source>
</reference>
<organism evidence="2 3">
    <name type="scientific">Psychrosphaera algicola</name>
    <dbReference type="NCBI Taxonomy" id="3023714"/>
    <lineage>
        <taxon>Bacteria</taxon>
        <taxon>Pseudomonadati</taxon>
        <taxon>Pseudomonadota</taxon>
        <taxon>Gammaproteobacteria</taxon>
        <taxon>Alteromonadales</taxon>
        <taxon>Pseudoalteromonadaceae</taxon>
        <taxon>Psychrosphaera</taxon>
    </lineage>
</organism>
<feature type="region of interest" description="Disordered" evidence="1">
    <location>
        <begin position="56"/>
        <end position="147"/>
    </location>
</feature>
<gene>
    <name evidence="2" type="ORF">PN838_04480</name>
</gene>
<comment type="caution">
    <text evidence="2">The sequence shown here is derived from an EMBL/GenBank/DDBJ whole genome shotgun (WGS) entry which is preliminary data.</text>
</comment>
<evidence type="ECO:0000256" key="1">
    <source>
        <dbReference type="SAM" id="MobiDB-lite"/>
    </source>
</evidence>
<feature type="compositionally biased region" description="Basic and acidic residues" evidence="1">
    <location>
        <begin position="97"/>
        <end position="112"/>
    </location>
</feature>
<feature type="compositionally biased region" description="Basic and acidic residues" evidence="1">
    <location>
        <begin position="120"/>
        <end position="136"/>
    </location>
</feature>
<evidence type="ECO:0000313" key="2">
    <source>
        <dbReference type="EMBL" id="MDC2888191.1"/>
    </source>
</evidence>
<protein>
    <recommendedName>
        <fullName evidence="4">Twin-arginine translocation signal domain-containing protein</fullName>
    </recommendedName>
</protein>
<feature type="compositionally biased region" description="Basic and acidic residues" evidence="1">
    <location>
        <begin position="60"/>
        <end position="83"/>
    </location>
</feature>
<dbReference type="RefSeq" id="WP_272179876.1">
    <property type="nucleotide sequence ID" value="NZ_JAQOMS010000002.1"/>
</dbReference>
<accession>A0ABT5F9V8</accession>
<evidence type="ECO:0008006" key="4">
    <source>
        <dbReference type="Google" id="ProtNLM"/>
    </source>
</evidence>
<dbReference type="Proteomes" id="UP001528411">
    <property type="component" value="Unassembled WGS sequence"/>
</dbReference>
<proteinExistence type="predicted"/>
<sequence length="184" mass="19259">MWKALDALSDIGILESRLAPPSGGQVASRRGFLTKVAATLAFGSVVGSGHVFAYEQSEQSSKESSAKQGNKDSAEESAKESAEKSSSGSGSGTTQEQDNKAKAAEEDAKRSQEQSIKANSEQDTKINEEISNKESAVKQPSGGNAIAVTAPSTTSIFALGLTATALLKFRQRSKSVADKEQSED</sequence>